<feature type="region of interest" description="Disordered" evidence="1">
    <location>
        <begin position="1"/>
        <end position="57"/>
    </location>
</feature>
<gene>
    <name evidence="2" type="ORF">HND93_05145</name>
</gene>
<evidence type="ECO:0000313" key="2">
    <source>
        <dbReference type="EMBL" id="NYZ19089.1"/>
    </source>
</evidence>
<dbReference type="Proteomes" id="UP000584642">
    <property type="component" value="Unassembled WGS sequence"/>
</dbReference>
<dbReference type="EMBL" id="JABFDB010000002">
    <property type="protein sequence ID" value="NYZ19089.1"/>
    <property type="molecule type" value="Genomic_DNA"/>
</dbReference>
<sequence length="57" mass="6119">MTDKPETNRAPTVPKPPSREDIERISEAQGMITDDWTGDGGRPASPDSPPGSSEKPK</sequence>
<evidence type="ECO:0000313" key="3">
    <source>
        <dbReference type="Proteomes" id="UP000584642"/>
    </source>
</evidence>
<keyword evidence="3" id="KW-1185">Reference proteome</keyword>
<feature type="compositionally biased region" description="Basic and acidic residues" evidence="1">
    <location>
        <begin position="17"/>
        <end position="26"/>
    </location>
</feature>
<protein>
    <submittedName>
        <fullName evidence="2">Uncharacterized protein</fullName>
    </submittedName>
</protein>
<reference evidence="2 3" key="1">
    <citation type="submission" date="2020-05" db="EMBL/GenBank/DDBJ databases">
        <title>Azospirillum oleiclasticum sp. nov, a nitrogen-fixing and heavy crude oil-emulsifying bacterium isolated from the crude oil of Yumen Oilfield.</title>
        <authorList>
            <person name="Wu D."/>
            <person name="Cai M."/>
            <person name="Zhang X."/>
        </authorList>
    </citation>
    <scope>NUCLEOTIDE SEQUENCE [LARGE SCALE GENOMIC DNA]</scope>
    <source>
        <strain evidence="2 3">ROY-1-1-2</strain>
    </source>
</reference>
<name>A0ABX2T4G0_9PROT</name>
<proteinExistence type="predicted"/>
<accession>A0ABX2T4G0</accession>
<comment type="caution">
    <text evidence="2">The sequence shown here is derived from an EMBL/GenBank/DDBJ whole genome shotgun (WGS) entry which is preliminary data.</text>
</comment>
<evidence type="ECO:0000256" key="1">
    <source>
        <dbReference type="SAM" id="MobiDB-lite"/>
    </source>
</evidence>
<dbReference type="RefSeq" id="WP_180280867.1">
    <property type="nucleotide sequence ID" value="NZ_JABFDB010000002.1"/>
</dbReference>
<organism evidence="2 3">
    <name type="scientific">Azospirillum oleiclasticum</name>
    <dbReference type="NCBI Taxonomy" id="2735135"/>
    <lineage>
        <taxon>Bacteria</taxon>
        <taxon>Pseudomonadati</taxon>
        <taxon>Pseudomonadota</taxon>
        <taxon>Alphaproteobacteria</taxon>
        <taxon>Rhodospirillales</taxon>
        <taxon>Azospirillaceae</taxon>
        <taxon>Azospirillum</taxon>
    </lineage>
</organism>